<dbReference type="Pfam" id="PF03435">
    <property type="entry name" value="Sacchrp_dh_NADP"/>
    <property type="match status" value="1"/>
</dbReference>
<dbReference type="GO" id="GO:0005739">
    <property type="term" value="C:mitochondrion"/>
    <property type="evidence" value="ECO:0007669"/>
    <property type="project" value="TreeGrafter"/>
</dbReference>
<keyword evidence="4" id="KW-1185">Reference proteome</keyword>
<keyword evidence="2" id="KW-1133">Transmembrane helix</keyword>
<comment type="similarity">
    <text evidence="1">Belongs to the saccharopine dehydrogenase family.</text>
</comment>
<dbReference type="PANTHER" id="PTHR12286:SF5">
    <property type="entry name" value="SACCHAROPINE DEHYDROGENASE-LIKE OXIDOREDUCTASE"/>
    <property type="match status" value="1"/>
</dbReference>
<feature type="transmembrane region" description="Helical" evidence="2">
    <location>
        <begin position="279"/>
        <end position="298"/>
    </location>
</feature>
<accession>A0A1W4WKW1</accession>
<protein>
    <submittedName>
        <fullName evidence="5 6">Saccharopine dehydrogenase-like oxidoreductase</fullName>
    </submittedName>
</protein>
<sequence length="433" mass="48449">MAERLDIVIFGATGFTGKRCIPEIVKFSKVNGRTLTWGIAGRSEQKLKDVLEEMEKVIAKDLKSIPVIVADIKDEESLKQMTAKAKVILNCCGPYRFFGEPVIKACVETGTHQLDVTGESQYMDQIQLKYGDACKEKGIYIVSACGFDSIPADLGVIFLENKFEGTLNSVESYLEAYEEGESTPGPAINYGTWETLVHGIANSGELKELRQKLYPQKLPTFTPKLKFRGYVHKCETTGKWALPFLGSDRSVITKTQRFLYEHDRKRPIQIQTYFTVDSLFRVFVLAIVAGIIAVLTKFQFGRNLLLRYPGFFTFGFFEYQRGPSEEKQKKTKFAITFCGNGWTEKLTEPEDNYKQPPNKMAVARVSGTDPAYGITCTALVLSGIIILTETDKLPDRGGVFTPGAAFAKTSLIEKLEKDGLKFEIIAMTEARES</sequence>
<keyword evidence="2" id="KW-0472">Membrane</keyword>
<dbReference type="Gene3D" id="3.40.50.720">
    <property type="entry name" value="NAD(P)-binding Rossmann-like Domain"/>
    <property type="match status" value="1"/>
</dbReference>
<dbReference type="OrthoDB" id="10268090at2759"/>
<dbReference type="AlphaFoldDB" id="A0A1W4WKW1"/>
<dbReference type="GO" id="GO:0005811">
    <property type="term" value="C:lipid droplet"/>
    <property type="evidence" value="ECO:0007669"/>
    <property type="project" value="TreeGrafter"/>
</dbReference>
<evidence type="ECO:0000256" key="1">
    <source>
        <dbReference type="ARBA" id="ARBA00038048"/>
    </source>
</evidence>
<dbReference type="InterPro" id="IPR005097">
    <property type="entry name" value="Sacchrp_dh_NADP-bd"/>
</dbReference>
<reference evidence="5 6" key="1">
    <citation type="submission" date="2025-04" db="UniProtKB">
        <authorList>
            <consortium name="RefSeq"/>
        </authorList>
    </citation>
    <scope>IDENTIFICATION</scope>
    <source>
        <tissue evidence="5 6">Entire body</tissue>
    </source>
</reference>
<evidence type="ECO:0000313" key="5">
    <source>
        <dbReference type="RefSeq" id="XP_018320675.1"/>
    </source>
</evidence>
<evidence type="ECO:0000313" key="4">
    <source>
        <dbReference type="Proteomes" id="UP000192223"/>
    </source>
</evidence>
<proteinExistence type="inferred from homology"/>
<dbReference type="GeneID" id="108733840"/>
<dbReference type="FunFam" id="3.40.50.720:FF:000178">
    <property type="entry name" value="Saccharopine dehydrogenase-like oxidoreductase"/>
    <property type="match status" value="1"/>
</dbReference>
<dbReference type="KEGG" id="apln:108733840"/>
<evidence type="ECO:0000313" key="8">
    <source>
        <dbReference type="RefSeq" id="XP_018320678.1"/>
    </source>
</evidence>
<dbReference type="SUPFAM" id="SSF51735">
    <property type="entry name" value="NAD(P)-binding Rossmann-fold domains"/>
    <property type="match status" value="1"/>
</dbReference>
<dbReference type="GO" id="GO:0005886">
    <property type="term" value="C:plasma membrane"/>
    <property type="evidence" value="ECO:0007669"/>
    <property type="project" value="TreeGrafter"/>
</dbReference>
<evidence type="ECO:0000313" key="7">
    <source>
        <dbReference type="RefSeq" id="XP_018320677.1"/>
    </source>
</evidence>
<gene>
    <name evidence="5 6 7 8" type="primary">LOC108733840</name>
</gene>
<name>A0A1W4WKW1_AGRPL</name>
<dbReference type="InterPro" id="IPR036291">
    <property type="entry name" value="NAD(P)-bd_dom_sf"/>
</dbReference>
<dbReference type="STRING" id="224129.A0A1W4WKW1"/>
<dbReference type="PANTHER" id="PTHR12286">
    <property type="entry name" value="SACCHAROPINE DEHYDROGENASE-LIKE OXIDOREDUCTASE"/>
    <property type="match status" value="1"/>
</dbReference>
<dbReference type="RefSeq" id="XP_018320675.1">
    <property type="nucleotide sequence ID" value="XM_018465173.2"/>
</dbReference>
<keyword evidence="2" id="KW-0812">Transmembrane</keyword>
<feature type="domain" description="Saccharopine dehydrogenase NADP binding" evidence="3">
    <location>
        <begin position="7"/>
        <end position="142"/>
    </location>
</feature>
<dbReference type="RefSeq" id="XP_018320676.1">
    <property type="nucleotide sequence ID" value="XM_018465174.1"/>
</dbReference>
<dbReference type="RefSeq" id="XP_018320678.1">
    <property type="nucleotide sequence ID" value="XM_018465176.1"/>
</dbReference>
<dbReference type="Proteomes" id="UP000192223">
    <property type="component" value="Unplaced"/>
</dbReference>
<dbReference type="GO" id="GO:0009247">
    <property type="term" value="P:glycolipid biosynthetic process"/>
    <property type="evidence" value="ECO:0007669"/>
    <property type="project" value="TreeGrafter"/>
</dbReference>
<evidence type="ECO:0000256" key="2">
    <source>
        <dbReference type="SAM" id="Phobius"/>
    </source>
</evidence>
<evidence type="ECO:0000259" key="3">
    <source>
        <dbReference type="Pfam" id="PF03435"/>
    </source>
</evidence>
<dbReference type="InterPro" id="IPR051276">
    <property type="entry name" value="Saccharopine_DH-like_oxidrdct"/>
</dbReference>
<evidence type="ECO:0000313" key="6">
    <source>
        <dbReference type="RefSeq" id="XP_018320676.1"/>
    </source>
</evidence>
<dbReference type="RefSeq" id="XP_018320677.1">
    <property type="nucleotide sequence ID" value="XM_018465175.2"/>
</dbReference>
<organism evidence="4 5">
    <name type="scientific">Agrilus planipennis</name>
    <name type="common">Emerald ash borer</name>
    <name type="synonym">Agrilus marcopoli</name>
    <dbReference type="NCBI Taxonomy" id="224129"/>
    <lineage>
        <taxon>Eukaryota</taxon>
        <taxon>Metazoa</taxon>
        <taxon>Ecdysozoa</taxon>
        <taxon>Arthropoda</taxon>
        <taxon>Hexapoda</taxon>
        <taxon>Insecta</taxon>
        <taxon>Pterygota</taxon>
        <taxon>Neoptera</taxon>
        <taxon>Endopterygota</taxon>
        <taxon>Coleoptera</taxon>
        <taxon>Polyphaga</taxon>
        <taxon>Elateriformia</taxon>
        <taxon>Buprestoidea</taxon>
        <taxon>Buprestidae</taxon>
        <taxon>Agrilinae</taxon>
        <taxon>Agrilus</taxon>
    </lineage>
</organism>